<dbReference type="InterPro" id="IPR022321">
    <property type="entry name" value="IGFBP_1-6_chordata"/>
</dbReference>
<dbReference type="PRINTS" id="PR01976">
    <property type="entry name" value="IGFBPFAMILY"/>
</dbReference>
<evidence type="ECO:0000256" key="1">
    <source>
        <dbReference type="ARBA" id="ARBA00023157"/>
    </source>
</evidence>
<evidence type="ECO:0000256" key="2">
    <source>
        <dbReference type="SAM" id="SignalP"/>
    </source>
</evidence>
<dbReference type="Pfam" id="PF00219">
    <property type="entry name" value="IGFBP"/>
    <property type="match status" value="1"/>
</dbReference>
<dbReference type="InterPro" id="IPR009030">
    <property type="entry name" value="Growth_fac_rcpt_cys_sf"/>
</dbReference>
<proteinExistence type="predicted"/>
<accession>A0A2T7PKI1</accession>
<dbReference type="GO" id="GO:0005520">
    <property type="term" value="F:insulin-like growth factor binding"/>
    <property type="evidence" value="ECO:0007669"/>
    <property type="project" value="InterPro"/>
</dbReference>
<keyword evidence="1" id="KW-1015">Disulfide bond</keyword>
<feature type="domain" description="IGFBP N-terminal" evidence="3">
    <location>
        <begin position="39"/>
        <end position="118"/>
    </location>
</feature>
<organism evidence="4 5">
    <name type="scientific">Pomacea canaliculata</name>
    <name type="common">Golden apple snail</name>
    <dbReference type="NCBI Taxonomy" id="400727"/>
    <lineage>
        <taxon>Eukaryota</taxon>
        <taxon>Metazoa</taxon>
        <taxon>Spiralia</taxon>
        <taxon>Lophotrochozoa</taxon>
        <taxon>Mollusca</taxon>
        <taxon>Gastropoda</taxon>
        <taxon>Caenogastropoda</taxon>
        <taxon>Architaenioglossa</taxon>
        <taxon>Ampullarioidea</taxon>
        <taxon>Ampullariidae</taxon>
        <taxon>Pomacea</taxon>
    </lineage>
</organism>
<reference evidence="4 5" key="1">
    <citation type="submission" date="2018-04" db="EMBL/GenBank/DDBJ databases">
        <title>The genome of golden apple snail Pomacea canaliculata provides insight into stress tolerance and invasive adaptation.</title>
        <authorList>
            <person name="Liu C."/>
            <person name="Liu B."/>
            <person name="Ren Y."/>
            <person name="Zhang Y."/>
            <person name="Wang H."/>
            <person name="Li S."/>
            <person name="Jiang F."/>
            <person name="Yin L."/>
            <person name="Zhang G."/>
            <person name="Qian W."/>
            <person name="Fan W."/>
        </authorList>
    </citation>
    <scope>NUCLEOTIDE SEQUENCE [LARGE SCALE GENOMIC DNA]</scope>
    <source>
        <strain evidence="4">SZHN2017</strain>
        <tissue evidence="4">Muscle</tissue>
    </source>
</reference>
<feature type="chain" id="PRO_5015750932" description="IGFBP N-terminal domain-containing protein" evidence="2">
    <location>
        <begin position="29"/>
        <end position="215"/>
    </location>
</feature>
<feature type="signal peptide" evidence="2">
    <location>
        <begin position="1"/>
        <end position="28"/>
    </location>
</feature>
<dbReference type="OrthoDB" id="6068400at2759"/>
<dbReference type="PANTHER" id="PTHR11551:SF13">
    <property type="entry name" value="INSULIN-LIKE GROWTH FACTOR-BINDING PROTEIN 2"/>
    <property type="match status" value="1"/>
</dbReference>
<protein>
    <recommendedName>
        <fullName evidence="3">IGFBP N-terminal domain-containing protein</fullName>
    </recommendedName>
</protein>
<dbReference type="Proteomes" id="UP000245119">
    <property type="component" value="Linkage Group LG3"/>
</dbReference>
<evidence type="ECO:0000259" key="3">
    <source>
        <dbReference type="PROSITE" id="PS51323"/>
    </source>
</evidence>
<dbReference type="STRING" id="400727.A0A2T7PKI1"/>
<sequence>MSTPLLVSSLALMVVVVTIVASVPGTLAQTTSYRQALRKYFGCPDCDQSNCPGTSPVGCELVLEPGVCACCQVCARLEGQSCGLTSGRCGQKLACRPMPDDSDPIGAILDGRAVCLRIRDICGLQHLDDPSSLLIASGHAVPPPCLNPLRNVLPAHETHGLQDKDEAPAHQLVLKSKSFFFLSARGVAMTHHFSTFASNVVYIQMFSMSEFDAKL</sequence>
<name>A0A2T7PKI1_POMCA</name>
<dbReference type="PANTHER" id="PTHR11551">
    <property type="entry name" value="INSULIN-LIKE GROWTH FACTOR BINDING PROTEIN"/>
    <property type="match status" value="1"/>
</dbReference>
<evidence type="ECO:0000313" key="5">
    <source>
        <dbReference type="Proteomes" id="UP000245119"/>
    </source>
</evidence>
<gene>
    <name evidence="4" type="ORF">C0Q70_05201</name>
</gene>
<dbReference type="SMART" id="SM00121">
    <property type="entry name" value="IB"/>
    <property type="match status" value="1"/>
</dbReference>
<dbReference type="InterPro" id="IPR000867">
    <property type="entry name" value="IGFBP-like"/>
</dbReference>
<dbReference type="GO" id="GO:0005576">
    <property type="term" value="C:extracellular region"/>
    <property type="evidence" value="ECO:0007669"/>
    <property type="project" value="InterPro"/>
</dbReference>
<dbReference type="EMBL" id="PZQS01000003">
    <property type="protein sequence ID" value="PVD33939.1"/>
    <property type="molecule type" value="Genomic_DNA"/>
</dbReference>
<evidence type="ECO:0000313" key="4">
    <source>
        <dbReference type="EMBL" id="PVD33939.1"/>
    </source>
</evidence>
<keyword evidence="5" id="KW-1185">Reference proteome</keyword>
<dbReference type="PROSITE" id="PS51323">
    <property type="entry name" value="IGFBP_N_2"/>
    <property type="match status" value="1"/>
</dbReference>
<keyword evidence="2" id="KW-0732">Signal</keyword>
<dbReference type="AlphaFoldDB" id="A0A2T7PKI1"/>
<dbReference type="SUPFAM" id="SSF57184">
    <property type="entry name" value="Growth factor receptor domain"/>
    <property type="match status" value="1"/>
</dbReference>
<dbReference type="Gene3D" id="4.10.40.20">
    <property type="match status" value="1"/>
</dbReference>
<comment type="caution">
    <text evidence="4">The sequence shown here is derived from an EMBL/GenBank/DDBJ whole genome shotgun (WGS) entry which is preliminary data.</text>
</comment>